<dbReference type="PANTHER" id="PTHR10199:SF118">
    <property type="entry name" value="THROMBOSPONDIN"/>
    <property type="match status" value="1"/>
</dbReference>
<dbReference type="SUPFAM" id="SSF57603">
    <property type="entry name" value="FnI-like domain"/>
    <property type="match status" value="1"/>
</dbReference>
<feature type="domain" description="EGF-like" evidence="14">
    <location>
        <begin position="639"/>
        <end position="679"/>
    </location>
</feature>
<dbReference type="Pfam" id="PF05735">
    <property type="entry name" value="TSP_C"/>
    <property type="match status" value="1"/>
</dbReference>
<dbReference type="PROSITE" id="PS50184">
    <property type="entry name" value="VWFC_2"/>
    <property type="match status" value="1"/>
</dbReference>
<accession>A0A1W2VQR9</accession>
<dbReference type="GeneID" id="619278"/>
<feature type="repeat" description="TSP type-3" evidence="11">
    <location>
        <begin position="881"/>
        <end position="916"/>
    </location>
</feature>
<feature type="domain" description="EGF-like" evidence="14">
    <location>
        <begin position="540"/>
        <end position="580"/>
    </location>
</feature>
<dbReference type="SMART" id="SM00179">
    <property type="entry name" value="EGF_CA"/>
    <property type="match status" value="2"/>
</dbReference>
<evidence type="ECO:0000313" key="17">
    <source>
        <dbReference type="EMBL" id="AAS45620.1"/>
    </source>
</evidence>
<evidence type="ECO:0000256" key="8">
    <source>
        <dbReference type="ARBA" id="ARBA00023157"/>
    </source>
</evidence>
<dbReference type="PROSITE" id="PS50026">
    <property type="entry name" value="EGF_3"/>
    <property type="match status" value="2"/>
</dbReference>
<evidence type="ECO:0000256" key="7">
    <source>
        <dbReference type="ARBA" id="ARBA00022889"/>
    </source>
</evidence>
<comment type="caution">
    <text evidence="10">Lacks conserved residue(s) required for the propagation of feature annotation.</text>
</comment>
<evidence type="ECO:0000259" key="14">
    <source>
        <dbReference type="PROSITE" id="PS50026"/>
    </source>
</evidence>
<dbReference type="GO" id="GO:0007155">
    <property type="term" value="P:cell adhesion"/>
    <property type="evidence" value="ECO:0007669"/>
    <property type="project" value="UniProtKB-KW"/>
</dbReference>
<dbReference type="SUPFAM" id="SSF103647">
    <property type="entry name" value="TSP type-3 repeat"/>
    <property type="match status" value="2"/>
</dbReference>
<dbReference type="InterPro" id="IPR028974">
    <property type="entry name" value="TSP_type-3_rpt"/>
</dbReference>
<dbReference type="InterPro" id="IPR017897">
    <property type="entry name" value="Thrombospondin_3_rpt"/>
</dbReference>
<keyword evidence="2 10" id="KW-0245">EGF-like domain</keyword>
<evidence type="ECO:0000259" key="16">
    <source>
        <dbReference type="PROSITE" id="PS51236"/>
    </source>
</evidence>
<dbReference type="FunFam" id="2.10.25.10:FF:000027">
    <property type="entry name" value="Thrombospondin 3"/>
    <property type="match status" value="1"/>
</dbReference>
<evidence type="ECO:0000256" key="2">
    <source>
        <dbReference type="ARBA" id="ARBA00022536"/>
    </source>
</evidence>
<dbReference type="GO" id="GO:0008201">
    <property type="term" value="F:heparin binding"/>
    <property type="evidence" value="ECO:0007669"/>
    <property type="project" value="UniProtKB-KW"/>
</dbReference>
<feature type="repeat" description="TSP type-3" evidence="11">
    <location>
        <begin position="917"/>
        <end position="952"/>
    </location>
</feature>
<dbReference type="Pfam" id="PF00090">
    <property type="entry name" value="TSP_1"/>
    <property type="match status" value="3"/>
</dbReference>
<evidence type="ECO:0000256" key="1">
    <source>
        <dbReference type="ARBA" id="ARBA00009456"/>
    </source>
</evidence>
<evidence type="ECO:0000256" key="5">
    <source>
        <dbReference type="ARBA" id="ARBA00022737"/>
    </source>
</evidence>
<keyword evidence="9" id="KW-0325">Glycoprotein</keyword>
<dbReference type="OrthoDB" id="14563at2759"/>
<dbReference type="PROSITE" id="PS51236">
    <property type="entry name" value="TSP_CTER"/>
    <property type="match status" value="1"/>
</dbReference>
<dbReference type="AlphaFoldDB" id="Q5VH52"/>
<dbReference type="InterPro" id="IPR036383">
    <property type="entry name" value="TSP1_rpt_sf"/>
</dbReference>
<dbReference type="SUPFAM" id="SSF82895">
    <property type="entry name" value="TSP-1 type 1 repeat"/>
    <property type="match status" value="3"/>
</dbReference>
<evidence type="ECO:0000259" key="15">
    <source>
        <dbReference type="PROSITE" id="PS50184"/>
    </source>
</evidence>
<dbReference type="Pfam" id="PF02412">
    <property type="entry name" value="TSP_3"/>
    <property type="match status" value="6"/>
</dbReference>
<dbReference type="Gene3D" id="2.60.120.200">
    <property type="match status" value="2"/>
</dbReference>
<dbReference type="PANTHER" id="PTHR10199">
    <property type="entry name" value="THROMBOSPONDIN"/>
    <property type="match status" value="1"/>
</dbReference>
<dbReference type="FunFam" id="4.10.1080.10:FF:000001">
    <property type="entry name" value="Thrombospondin 3"/>
    <property type="match status" value="1"/>
</dbReference>
<dbReference type="Pfam" id="PF00093">
    <property type="entry name" value="VWC"/>
    <property type="match status" value="1"/>
</dbReference>
<dbReference type="InterPro" id="IPR013320">
    <property type="entry name" value="ConA-like_dom_sf"/>
</dbReference>
<feature type="chain" id="PRO_5010392948" evidence="13">
    <location>
        <begin position="19"/>
        <end position="1168"/>
    </location>
</feature>
<evidence type="ECO:0000256" key="9">
    <source>
        <dbReference type="ARBA" id="ARBA00023180"/>
    </source>
</evidence>
<dbReference type="Gene3D" id="2.20.100.10">
    <property type="entry name" value="Thrombospondin type-1 (TSP1) repeat"/>
    <property type="match status" value="3"/>
</dbReference>
<evidence type="ECO:0000256" key="3">
    <source>
        <dbReference type="ARBA" id="ARBA00022674"/>
    </source>
</evidence>
<keyword evidence="6 11" id="KW-0106">Calcium</keyword>
<evidence type="ECO:0000256" key="10">
    <source>
        <dbReference type="PROSITE-ProRule" id="PRU00076"/>
    </source>
</evidence>
<dbReference type="FunFam" id="4.10.1080.10:FF:000002">
    <property type="entry name" value="Thrombospondin 3"/>
    <property type="match status" value="1"/>
</dbReference>
<evidence type="ECO:0000256" key="11">
    <source>
        <dbReference type="PROSITE-ProRule" id="PRU00634"/>
    </source>
</evidence>
<feature type="signal peptide" evidence="13">
    <location>
        <begin position="1"/>
        <end position="18"/>
    </location>
</feature>
<evidence type="ECO:0000256" key="4">
    <source>
        <dbReference type="ARBA" id="ARBA00022729"/>
    </source>
</evidence>
<dbReference type="SMART" id="SM00181">
    <property type="entry name" value="EGF"/>
    <property type="match status" value="3"/>
</dbReference>
<evidence type="ECO:0000256" key="13">
    <source>
        <dbReference type="SAM" id="SignalP"/>
    </source>
</evidence>
<dbReference type="InterPro" id="IPR001881">
    <property type="entry name" value="EGF-like_Ca-bd_dom"/>
</dbReference>
<dbReference type="PRINTS" id="PR01705">
    <property type="entry name" value="TSP1REPEAT"/>
</dbReference>
<dbReference type="SMART" id="SM00214">
    <property type="entry name" value="VWC"/>
    <property type="match status" value="1"/>
</dbReference>
<organism evidence="17">
    <name type="scientific">Ciona intestinalis</name>
    <name type="common">Transparent sea squirt</name>
    <name type="synonym">Ascidia intestinalis</name>
    <dbReference type="NCBI Taxonomy" id="7719"/>
    <lineage>
        <taxon>Eukaryota</taxon>
        <taxon>Metazoa</taxon>
        <taxon>Chordata</taxon>
        <taxon>Tunicata</taxon>
        <taxon>Ascidiacea</taxon>
        <taxon>Phlebobranchia</taxon>
        <taxon>Cionidae</taxon>
        <taxon>Ciona</taxon>
    </lineage>
</organism>
<dbReference type="GO" id="GO:0005576">
    <property type="term" value="C:extracellular region"/>
    <property type="evidence" value="ECO:0007669"/>
    <property type="project" value="InterPro"/>
</dbReference>
<feature type="repeat" description="TSP type-3" evidence="11">
    <location>
        <begin position="784"/>
        <end position="819"/>
    </location>
</feature>
<dbReference type="InterPro" id="IPR048287">
    <property type="entry name" value="TSPN-like_N"/>
</dbReference>
<feature type="compositionally biased region" description="Acidic residues" evidence="12">
    <location>
        <begin position="725"/>
        <end position="740"/>
    </location>
</feature>
<dbReference type="PROSITE" id="PS50092">
    <property type="entry name" value="TSP1"/>
    <property type="match status" value="3"/>
</dbReference>
<keyword evidence="3" id="KW-0358">Heparin-binding</keyword>
<dbReference type="InterPro" id="IPR000884">
    <property type="entry name" value="TSP1_rpt"/>
</dbReference>
<dbReference type="EMBL" id="AY465896">
    <property type="protein sequence ID" value="AAS45620.1"/>
    <property type="molecule type" value="mRNA"/>
</dbReference>
<feature type="region of interest" description="Disordered" evidence="12">
    <location>
        <begin position="236"/>
        <end position="277"/>
    </location>
</feature>
<dbReference type="SMART" id="SM00209">
    <property type="entry name" value="TSP1"/>
    <property type="match status" value="3"/>
</dbReference>
<proteinExistence type="evidence at transcript level"/>
<feature type="domain" description="TSP C-terminal" evidence="16">
    <location>
        <begin position="956"/>
        <end position="1168"/>
    </location>
</feature>
<dbReference type="InterPro" id="IPR001007">
    <property type="entry name" value="VWF_dom"/>
</dbReference>
<dbReference type="PROSITE" id="PS51234">
    <property type="entry name" value="TSP3"/>
    <property type="match status" value="4"/>
</dbReference>
<dbReference type="SMART" id="SM00210">
    <property type="entry name" value="TSPN"/>
    <property type="match status" value="1"/>
</dbReference>
<keyword evidence="7" id="KW-0130">Cell adhesion</keyword>
<dbReference type="Gene3D" id="6.20.200.20">
    <property type="match status" value="1"/>
</dbReference>
<dbReference type="InterPro" id="IPR008859">
    <property type="entry name" value="Thrombospondin_C"/>
</dbReference>
<dbReference type="FunFam" id="2.20.100.10:FF:000007">
    <property type="entry name" value="Thrombospondin 1"/>
    <property type="match status" value="2"/>
</dbReference>
<dbReference type="PROSITE" id="PS01208">
    <property type="entry name" value="VWFC_1"/>
    <property type="match status" value="1"/>
</dbReference>
<comment type="similarity">
    <text evidence="1">Belongs to the thrombospondin family.</text>
</comment>
<protein>
    <submittedName>
        <fullName evidence="17">Thrombospondin A</fullName>
    </submittedName>
</protein>
<name>Q5VH52_CIOIN</name>
<reference evidence="17" key="1">
    <citation type="submission" date="2003-11" db="EMBL/GenBank/DDBJ databases">
        <title>Ciona intestinalis thrombospondin A from cDNA.</title>
        <authorList>
            <person name="Monk R."/>
            <person name="Haase S."/>
            <person name="Adams J.C."/>
        </authorList>
    </citation>
    <scope>NUCLEOTIDE SEQUENCE</scope>
</reference>
<feature type="compositionally biased region" description="Polar residues" evidence="12">
    <location>
        <begin position="239"/>
        <end position="249"/>
    </location>
</feature>
<dbReference type="FunFam" id="2.10.25.10:FF:000025">
    <property type="entry name" value="Thrombospondin 3"/>
    <property type="match status" value="1"/>
</dbReference>
<dbReference type="Gene3D" id="4.10.1080.10">
    <property type="entry name" value="TSP type-3 repeat"/>
    <property type="match status" value="2"/>
</dbReference>
<evidence type="ECO:0000256" key="12">
    <source>
        <dbReference type="SAM" id="MobiDB-lite"/>
    </source>
</evidence>
<accession>Q5VH52</accession>
<feature type="repeat" description="TSP type-3" evidence="11">
    <location>
        <begin position="725"/>
        <end position="760"/>
    </location>
</feature>
<keyword evidence="4 13" id="KW-0732">Signal</keyword>
<dbReference type="RefSeq" id="NP_001029015.1">
    <property type="nucleotide sequence ID" value="NM_001033843.1"/>
</dbReference>
<dbReference type="InterPro" id="IPR003367">
    <property type="entry name" value="Thrombospondin_3-like_rpt"/>
</dbReference>
<feature type="domain" description="VWFC" evidence="15">
    <location>
        <begin position="314"/>
        <end position="371"/>
    </location>
</feature>
<dbReference type="GO" id="GO:0031012">
    <property type="term" value="C:extracellular matrix"/>
    <property type="evidence" value="ECO:0000314"/>
    <property type="project" value="UniProtKB"/>
</dbReference>
<dbReference type="GO" id="GO:0005509">
    <property type="term" value="F:calcium ion binding"/>
    <property type="evidence" value="ECO:0007669"/>
    <property type="project" value="UniProtKB-UniRule"/>
</dbReference>
<keyword evidence="5" id="KW-0677">Repeat</keyword>
<dbReference type="SUPFAM" id="SSF49899">
    <property type="entry name" value="Concanavalin A-like lectins/glucanases"/>
    <property type="match status" value="2"/>
</dbReference>
<sequence length="1168" mass="128990">MRIAWILAFLGLVAAARAVGLSAVNAFDLFSMTGISHKRSQPAYRRAITTDGSSPDHFFPAYKFKRPLGPHALVATDDQFRLLSASLARIDTFYFSANMKQRMNNVGTLISISPTVSMAQAVNTMAIVSDAPQDRLDLFYTVGERNHVLTFTNVGIANSLKEWKNMTMEFSGYDVTLYVNCRNVGTRRLESEFYRRLDAGSSRISLATAYENKDDFKGSLQNVRFRFGSRVEANPMLCDSQSTPSNIESNRSEFDPEFDVAPSRNAGPSHHDNVLPGSNTMARQFVLQVVQDSCELTCRPPQGAKRPDDLEVFFSCMDATGMHKNGERWNVDDCVSCVCDGGHRLCSNQTCPLLHCLNVTRVPGECCPKCQAETDGFSAWSSWSECSVTCGIGSQTRGRSCDRANFPCNGPTLENRNCLRDPCKRRRDGGWSFWTRWAPCSVTCGRGRSTRIRECNAPIPELDGEECLGPDRQTKDCREAPCAVNGGWGTWSPWKRCSVSCGTGFRTRKRKCNNPKPRYGGKACPGDKKEVGQCNTQNCPVDGCLASPCFGGVKCTSYDDGSFTCGSCPAGTQGDGINCQDIDECTLVADACFHYQGVHRCQNHFPGYSCLPCPSGYRGDVQSGVGVIHARAHKQECVMSNPCTDGANPCPENAECIFLGKTVSPPFICKCRPGYASCSHCDGLICADDTDLDGWADNEIVCPGSNTSVTCHEDNCPRLPNSGQEDSDEDGEGDACDRDDDNDGIYDEQDNCQFIYNPYQSDVDRDGVGDMCDNCVHDRNADQKDTDGNGEGDACSLDIDGDSIENIFDNCVYVYNFDQLDSDMDGVGDACDNCPLVHNPSQEDRDSDKVGDSCDSNLDVDEDGIQNNLDNCPYIANANQADHDNDGLGDACDPDDDDDGIPDDRDNCRLVVNPSQLDTDGNGRGDACEGDFDGDNIMDADDACPLNNKISVTDFRSFDMIALDPEGIAQIDPNWVVRNKGKELIQTKNCDPGLAIGMDRFEAVDFSGTFFVNTEKDDDYAGFVFGYQSSSKFYVVMWKQVSQTYWKNYPSRAHGYSAIQVKVVNSTSGTGEALRNALWHTGDTKNEVRTLWYDDMQQGWRDYTAYRWTLQHRPETGFIRVTMYEGKDLLVDSGALYDKTFAGGRIGFFIFSQEMVFFSDMEYMCKDT</sequence>
<feature type="region of interest" description="Disordered" evidence="12">
    <location>
        <begin position="720"/>
        <end position="740"/>
    </location>
</feature>
<dbReference type="KEGG" id="cin:619278"/>
<keyword evidence="8" id="KW-1015">Disulfide bond</keyword>
<dbReference type="InterPro" id="IPR000742">
    <property type="entry name" value="EGF"/>
</dbReference>
<dbReference type="Gene3D" id="2.10.25.10">
    <property type="entry name" value="Laminin"/>
    <property type="match status" value="2"/>
</dbReference>
<dbReference type="FunFam" id="2.60.120.200:FF:000009">
    <property type="entry name" value="Thrombospondin 1"/>
    <property type="match status" value="1"/>
</dbReference>
<evidence type="ECO:0000256" key="6">
    <source>
        <dbReference type="ARBA" id="ARBA00022837"/>
    </source>
</evidence>